<reference evidence="1" key="1">
    <citation type="submission" date="2014-09" db="EMBL/GenBank/DDBJ databases">
        <authorList>
            <person name="Magalhaes I.L.F."/>
            <person name="Oliveira U."/>
            <person name="Santos F.R."/>
            <person name="Vidigal T.H.D.A."/>
            <person name="Brescovit A.D."/>
            <person name="Santos A.J."/>
        </authorList>
    </citation>
    <scope>NUCLEOTIDE SEQUENCE</scope>
    <source>
        <tissue evidence="1">Shoot tissue taken approximately 20 cm above the soil surface</tissue>
    </source>
</reference>
<accession>A0A0A9H8L6</accession>
<sequence>MLRRGGGIGPSPNPDL</sequence>
<organism evidence="1">
    <name type="scientific">Arundo donax</name>
    <name type="common">Giant reed</name>
    <name type="synonym">Donax arundinaceus</name>
    <dbReference type="NCBI Taxonomy" id="35708"/>
    <lineage>
        <taxon>Eukaryota</taxon>
        <taxon>Viridiplantae</taxon>
        <taxon>Streptophyta</taxon>
        <taxon>Embryophyta</taxon>
        <taxon>Tracheophyta</taxon>
        <taxon>Spermatophyta</taxon>
        <taxon>Magnoliopsida</taxon>
        <taxon>Liliopsida</taxon>
        <taxon>Poales</taxon>
        <taxon>Poaceae</taxon>
        <taxon>PACMAD clade</taxon>
        <taxon>Arundinoideae</taxon>
        <taxon>Arundineae</taxon>
        <taxon>Arundo</taxon>
    </lineage>
</organism>
<dbReference type="EMBL" id="GBRH01168638">
    <property type="protein sequence ID" value="JAE29258.1"/>
    <property type="molecule type" value="Transcribed_RNA"/>
</dbReference>
<evidence type="ECO:0000313" key="1">
    <source>
        <dbReference type="EMBL" id="JAE29258.1"/>
    </source>
</evidence>
<dbReference type="AlphaFoldDB" id="A0A0A9H8L6"/>
<reference evidence="1" key="2">
    <citation type="journal article" date="2015" name="Data Brief">
        <title>Shoot transcriptome of the giant reed, Arundo donax.</title>
        <authorList>
            <person name="Barrero R.A."/>
            <person name="Guerrero F.D."/>
            <person name="Moolhuijzen P."/>
            <person name="Goolsby J.A."/>
            <person name="Tidwell J."/>
            <person name="Bellgard S.E."/>
            <person name="Bellgard M.I."/>
        </authorList>
    </citation>
    <scope>NUCLEOTIDE SEQUENCE</scope>
    <source>
        <tissue evidence="1">Shoot tissue taken approximately 20 cm above the soil surface</tissue>
    </source>
</reference>
<proteinExistence type="predicted"/>
<protein>
    <submittedName>
        <fullName evidence="1">Uncharacterized protein</fullName>
    </submittedName>
</protein>
<name>A0A0A9H8L6_ARUDO</name>